<name>A0ACC0C3V5_CATRO</name>
<evidence type="ECO:0000313" key="1">
    <source>
        <dbReference type="EMBL" id="KAI5679481.1"/>
    </source>
</evidence>
<protein>
    <submittedName>
        <fullName evidence="1">Uncharacterized protein</fullName>
    </submittedName>
</protein>
<comment type="caution">
    <text evidence="1">The sequence shown here is derived from an EMBL/GenBank/DDBJ whole genome shotgun (WGS) entry which is preliminary data.</text>
</comment>
<keyword evidence="2" id="KW-1185">Reference proteome</keyword>
<proteinExistence type="predicted"/>
<dbReference type="EMBL" id="CM044701">
    <property type="protein sequence ID" value="KAI5679481.1"/>
    <property type="molecule type" value="Genomic_DNA"/>
</dbReference>
<organism evidence="1 2">
    <name type="scientific">Catharanthus roseus</name>
    <name type="common">Madagascar periwinkle</name>
    <name type="synonym">Vinca rosea</name>
    <dbReference type="NCBI Taxonomy" id="4058"/>
    <lineage>
        <taxon>Eukaryota</taxon>
        <taxon>Viridiplantae</taxon>
        <taxon>Streptophyta</taxon>
        <taxon>Embryophyta</taxon>
        <taxon>Tracheophyta</taxon>
        <taxon>Spermatophyta</taxon>
        <taxon>Magnoliopsida</taxon>
        <taxon>eudicotyledons</taxon>
        <taxon>Gunneridae</taxon>
        <taxon>Pentapetalae</taxon>
        <taxon>asterids</taxon>
        <taxon>lamiids</taxon>
        <taxon>Gentianales</taxon>
        <taxon>Apocynaceae</taxon>
        <taxon>Rauvolfioideae</taxon>
        <taxon>Vinceae</taxon>
        <taxon>Catharanthinae</taxon>
        <taxon>Catharanthus</taxon>
    </lineage>
</organism>
<reference evidence="2" key="1">
    <citation type="journal article" date="2023" name="Nat. Plants">
        <title>Single-cell RNA sequencing provides a high-resolution roadmap for understanding the multicellular compartmentation of specialized metabolism.</title>
        <authorList>
            <person name="Sun S."/>
            <person name="Shen X."/>
            <person name="Li Y."/>
            <person name="Li Y."/>
            <person name="Wang S."/>
            <person name="Li R."/>
            <person name="Zhang H."/>
            <person name="Shen G."/>
            <person name="Guo B."/>
            <person name="Wei J."/>
            <person name="Xu J."/>
            <person name="St-Pierre B."/>
            <person name="Chen S."/>
            <person name="Sun C."/>
        </authorList>
    </citation>
    <scope>NUCLEOTIDE SEQUENCE [LARGE SCALE GENOMIC DNA]</scope>
</reference>
<gene>
    <name evidence="1" type="ORF">M9H77_00708</name>
</gene>
<accession>A0ACC0C3V5</accession>
<dbReference type="Proteomes" id="UP001060085">
    <property type="component" value="Linkage Group LG01"/>
</dbReference>
<sequence length="201" mass="22170">MKGASIMRRLIASTPLIVSRSSYSSSLMETVLLSSAAATASYSTLILSEEMRRPLFHWEICPRISTIPYSGLAINHRDFSSSSASGHSKMIAVETEKELNDSLLRAEGKFISPIIGQLSEKYPHVATYKIDIDKEGLASALSKLNITAVPTVYFFKDGKKASMVVGADPNRLCATMEDLHHSNSGWNYGNENKRRKEKCPP</sequence>
<evidence type="ECO:0000313" key="2">
    <source>
        <dbReference type="Proteomes" id="UP001060085"/>
    </source>
</evidence>